<dbReference type="EMBL" id="MHIL01000008">
    <property type="protein sequence ID" value="OGY52177.1"/>
    <property type="molecule type" value="Genomic_DNA"/>
</dbReference>
<dbReference type="PANTHER" id="PTHR40048:SF1">
    <property type="entry name" value="RHAMNOSYL O-METHYLTRANSFERASE"/>
    <property type="match status" value="1"/>
</dbReference>
<dbReference type="Proteomes" id="UP000177310">
    <property type="component" value="Unassembled WGS sequence"/>
</dbReference>
<dbReference type="AlphaFoldDB" id="A0A1G1YL37"/>
<dbReference type="Pfam" id="PF04989">
    <property type="entry name" value="RMNT_CmcI"/>
    <property type="match status" value="1"/>
</dbReference>
<organism evidence="3 4">
    <name type="scientific">Candidatus Buchananbacteria bacterium RIFCSPHIGHO2_02_FULL_56_16</name>
    <dbReference type="NCBI Taxonomy" id="1797542"/>
    <lineage>
        <taxon>Bacteria</taxon>
        <taxon>Candidatus Buchananiibacteriota</taxon>
    </lineage>
</organism>
<dbReference type="STRING" id="1797542.A3J59_03430"/>
<reference evidence="3 4" key="1">
    <citation type="journal article" date="2016" name="Nat. Commun.">
        <title>Thousands of microbial genomes shed light on interconnected biogeochemical processes in an aquifer system.</title>
        <authorList>
            <person name="Anantharaman K."/>
            <person name="Brown C.T."/>
            <person name="Hug L.A."/>
            <person name="Sharon I."/>
            <person name="Castelle C.J."/>
            <person name="Probst A.J."/>
            <person name="Thomas B.C."/>
            <person name="Singh A."/>
            <person name="Wilkins M.J."/>
            <person name="Karaoz U."/>
            <person name="Brodie E.L."/>
            <person name="Williams K.H."/>
            <person name="Hubbard S.S."/>
            <person name="Banfield J.F."/>
        </authorList>
    </citation>
    <scope>NUCLEOTIDE SEQUENCE [LARGE SCALE GENOMIC DNA]</scope>
</reference>
<dbReference type="GO" id="GO:0005886">
    <property type="term" value="C:plasma membrane"/>
    <property type="evidence" value="ECO:0007669"/>
    <property type="project" value="TreeGrafter"/>
</dbReference>
<dbReference type="InterPro" id="IPR007072">
    <property type="entry name" value="RNMT_CmcI"/>
</dbReference>
<evidence type="ECO:0000256" key="1">
    <source>
        <dbReference type="ARBA" id="ARBA00022603"/>
    </source>
</evidence>
<dbReference type="GO" id="GO:0008610">
    <property type="term" value="P:lipid biosynthetic process"/>
    <property type="evidence" value="ECO:0007669"/>
    <property type="project" value="InterPro"/>
</dbReference>
<proteinExistence type="predicted"/>
<protein>
    <submittedName>
        <fullName evidence="3">Uncharacterized protein</fullName>
    </submittedName>
</protein>
<accession>A0A1G1YL37</accession>
<keyword evidence="2" id="KW-0808">Transferase</keyword>
<evidence type="ECO:0000256" key="2">
    <source>
        <dbReference type="ARBA" id="ARBA00022679"/>
    </source>
</evidence>
<dbReference type="InterPro" id="IPR029063">
    <property type="entry name" value="SAM-dependent_MTases_sf"/>
</dbReference>
<dbReference type="GO" id="GO:0008168">
    <property type="term" value="F:methyltransferase activity"/>
    <property type="evidence" value="ECO:0007669"/>
    <property type="project" value="UniProtKB-KW"/>
</dbReference>
<dbReference type="PANTHER" id="PTHR40048">
    <property type="entry name" value="RHAMNOSYL O-METHYLTRANSFERASE"/>
    <property type="match status" value="1"/>
</dbReference>
<dbReference type="GO" id="GO:0071770">
    <property type="term" value="P:DIM/DIP cell wall layer assembly"/>
    <property type="evidence" value="ECO:0007669"/>
    <property type="project" value="TreeGrafter"/>
</dbReference>
<name>A0A1G1YL37_9BACT</name>
<comment type="caution">
    <text evidence="3">The sequence shown here is derived from an EMBL/GenBank/DDBJ whole genome shotgun (WGS) entry which is preliminary data.</text>
</comment>
<dbReference type="GO" id="GO:0032259">
    <property type="term" value="P:methylation"/>
    <property type="evidence" value="ECO:0007669"/>
    <property type="project" value="UniProtKB-KW"/>
</dbReference>
<evidence type="ECO:0000313" key="3">
    <source>
        <dbReference type="EMBL" id="OGY52177.1"/>
    </source>
</evidence>
<evidence type="ECO:0000313" key="4">
    <source>
        <dbReference type="Proteomes" id="UP000177310"/>
    </source>
</evidence>
<sequence length="242" mass="27141">MSDYDNLPSLREYVSGEPNKNLPELNEAALRWLVASAKNKISYEIDWLGVPVIQTPQDLVLLQEVIFNLKPDYIIETGVAHGGSLIFHASMMELLNHGSVIGVDVEIRAHNRAVLEQHPLFKRITLIEGNSVGAETLGRVKQLVPAGAKTIVFLDSNHTKDHVLKELQSYQELVPVGSYLIVSDTFTDEMVKHGAADEHYRDNGPMAAVTEFLKTNDAFEVDEHYDRLFVSYSPKGFLKRVK</sequence>
<keyword evidence="1" id="KW-0489">Methyltransferase</keyword>
<dbReference type="Gene3D" id="3.40.50.150">
    <property type="entry name" value="Vaccinia Virus protein VP39"/>
    <property type="match status" value="1"/>
</dbReference>
<dbReference type="SUPFAM" id="SSF53335">
    <property type="entry name" value="S-adenosyl-L-methionine-dependent methyltransferases"/>
    <property type="match status" value="1"/>
</dbReference>
<gene>
    <name evidence="3" type="ORF">A3J59_03430</name>
</gene>